<dbReference type="Proteomes" id="UP001222392">
    <property type="component" value="Segment"/>
</dbReference>
<keyword evidence="2" id="KW-1185">Reference proteome</keyword>
<gene>
    <name evidence="1" type="ORF">0105phi72_042</name>
</gene>
<name>A0AAE9YKN2_9CAUD</name>
<reference evidence="1" key="1">
    <citation type="submission" date="2023-01" db="EMBL/GenBank/DDBJ databases">
        <title>Siphophage 0105phi7-2 of Bacillus thuringiensis: Novel Propagation, DNA, and Genome-Implied Assembly.</title>
        <authorList>
            <person name="Roberts S."/>
            <person name="Aldis M."/>
            <person name="Wright E.T."/>
            <person name="Lai Z."/>
            <person name="Hardies S.C."/>
            <person name="Serwer P."/>
        </authorList>
    </citation>
    <scope>NUCLEOTIDE SEQUENCE</scope>
</reference>
<sequence length="47" mass="4985">MKTKIIKAILSIAAVACISVTAFQFTDREANEAQIEKYMVDPGPGGG</sequence>
<evidence type="ECO:0000313" key="1">
    <source>
        <dbReference type="EMBL" id="WCS66587.1"/>
    </source>
</evidence>
<accession>A0AAE9YKN2</accession>
<organism evidence="1 2">
    <name type="scientific">Bacillus phage 0105phi7-2</name>
    <dbReference type="NCBI Taxonomy" id="3025408"/>
    <lineage>
        <taxon>Viruses</taxon>
        <taxon>Duplodnaviria</taxon>
        <taxon>Heunggongvirae</taxon>
        <taxon>Uroviricota</taxon>
        <taxon>Caudoviricetes</taxon>
        <taxon>Theosmithvirus</taxon>
        <taxon>Theosmithvirus tv0105phi72</taxon>
    </lineage>
</organism>
<evidence type="ECO:0000313" key="2">
    <source>
        <dbReference type="Proteomes" id="UP001222392"/>
    </source>
</evidence>
<protein>
    <submittedName>
        <fullName evidence="1">Quorum sensing peptide</fullName>
    </submittedName>
</protein>
<proteinExistence type="predicted"/>
<dbReference type="EMBL" id="OQ317942">
    <property type="protein sequence ID" value="WCS66587.1"/>
    <property type="molecule type" value="Genomic_DNA"/>
</dbReference>